<keyword evidence="1" id="KW-1133">Transmembrane helix</keyword>
<evidence type="ECO:0000256" key="1">
    <source>
        <dbReference type="SAM" id="Phobius"/>
    </source>
</evidence>
<gene>
    <name evidence="2" type="ORF">ILEXP_LOCUS2093</name>
</gene>
<dbReference type="EMBL" id="CAUOFW020000692">
    <property type="protein sequence ID" value="CAK9135161.1"/>
    <property type="molecule type" value="Genomic_DNA"/>
</dbReference>
<sequence length="132" mass="14946">MKLPTLRCRTTPNLPEPLVLQPVKLVLRQVKRRLNGLVAILLSIFFLLSLIGLIVNIKPEPQAEDVDTNQLKFLPSTLESLGAFTPPSRWVSPVVSETTLRSTATMALHRTAYHFQPEKNWMNGRSKRYVLA</sequence>
<proteinExistence type="predicted"/>
<reference evidence="2 3" key="1">
    <citation type="submission" date="2024-02" db="EMBL/GenBank/DDBJ databases">
        <authorList>
            <person name="Vignale AGUSTIN F."/>
            <person name="Sosa J E."/>
            <person name="Modenutti C."/>
        </authorList>
    </citation>
    <scope>NUCLEOTIDE SEQUENCE [LARGE SCALE GENOMIC DNA]</scope>
</reference>
<comment type="caution">
    <text evidence="2">The sequence shown here is derived from an EMBL/GenBank/DDBJ whole genome shotgun (WGS) entry which is preliminary data.</text>
</comment>
<accession>A0ABC8QSF6</accession>
<keyword evidence="1" id="KW-0472">Membrane</keyword>
<name>A0ABC8QSF6_9AQUA</name>
<feature type="transmembrane region" description="Helical" evidence="1">
    <location>
        <begin position="34"/>
        <end position="55"/>
    </location>
</feature>
<keyword evidence="1" id="KW-0812">Transmembrane</keyword>
<protein>
    <submittedName>
        <fullName evidence="2">Uncharacterized protein</fullName>
    </submittedName>
</protein>
<dbReference type="Proteomes" id="UP001642360">
    <property type="component" value="Unassembled WGS sequence"/>
</dbReference>
<keyword evidence="3" id="KW-1185">Reference proteome</keyword>
<organism evidence="2 3">
    <name type="scientific">Ilex paraguariensis</name>
    <name type="common">yerba mate</name>
    <dbReference type="NCBI Taxonomy" id="185542"/>
    <lineage>
        <taxon>Eukaryota</taxon>
        <taxon>Viridiplantae</taxon>
        <taxon>Streptophyta</taxon>
        <taxon>Embryophyta</taxon>
        <taxon>Tracheophyta</taxon>
        <taxon>Spermatophyta</taxon>
        <taxon>Magnoliopsida</taxon>
        <taxon>eudicotyledons</taxon>
        <taxon>Gunneridae</taxon>
        <taxon>Pentapetalae</taxon>
        <taxon>asterids</taxon>
        <taxon>campanulids</taxon>
        <taxon>Aquifoliales</taxon>
        <taxon>Aquifoliaceae</taxon>
        <taxon>Ilex</taxon>
    </lineage>
</organism>
<dbReference type="AlphaFoldDB" id="A0ABC8QSF6"/>
<evidence type="ECO:0000313" key="3">
    <source>
        <dbReference type="Proteomes" id="UP001642360"/>
    </source>
</evidence>
<evidence type="ECO:0000313" key="2">
    <source>
        <dbReference type="EMBL" id="CAK9135161.1"/>
    </source>
</evidence>